<name>A0AAU9I0X0_9XANT</name>
<proteinExistence type="predicted"/>
<gene>
    <name evidence="1" type="ORF">XA1314C_37410</name>
</gene>
<protein>
    <submittedName>
        <fullName evidence="1">Uncharacterized protein</fullName>
    </submittedName>
</protein>
<dbReference type="EMBL" id="HG992337">
    <property type="protein sequence ID" value="CAE6837631.1"/>
    <property type="molecule type" value="Genomic_DNA"/>
</dbReference>
<dbReference type="RefSeq" id="WP_228600138.1">
    <property type="nucleotide sequence ID" value="NZ_HG992337.1"/>
</dbReference>
<dbReference type="AlphaFoldDB" id="A0AAU9I0X0"/>
<evidence type="ECO:0000313" key="2">
    <source>
        <dbReference type="Proteomes" id="UP000835242"/>
    </source>
</evidence>
<accession>A0AAU9I0X0</accession>
<reference evidence="1 2" key="1">
    <citation type="submission" date="2021-02" db="EMBL/GenBank/DDBJ databases">
        <authorList>
            <person name="Pothier F. J."/>
        </authorList>
    </citation>
    <scope>NUCLEOTIDE SEQUENCE [LARGE SCALE GENOMIC DNA]</scope>
    <source>
        <strain evidence="1 2">1314c</strain>
    </source>
</reference>
<dbReference type="Proteomes" id="UP000835242">
    <property type="component" value="Chromosome"/>
</dbReference>
<sequence length="73" mass="7756">MDLETALDLIARHLGAGLIDADTAQRASAVAAQNDYYGIAVTDADRARMLSLAFNIRTSCPVSFAPAFQILEG</sequence>
<evidence type="ECO:0000313" key="1">
    <source>
        <dbReference type="EMBL" id="CAE6837611.1"/>
    </source>
</evidence>
<organism evidence="1 2">
    <name type="scientific">Xanthomonas arboricola</name>
    <dbReference type="NCBI Taxonomy" id="56448"/>
    <lineage>
        <taxon>Bacteria</taxon>
        <taxon>Pseudomonadati</taxon>
        <taxon>Pseudomonadota</taxon>
        <taxon>Gammaproteobacteria</taxon>
        <taxon>Lysobacterales</taxon>
        <taxon>Lysobacteraceae</taxon>
        <taxon>Xanthomonas</taxon>
    </lineage>
</organism>
<dbReference type="EMBL" id="HG992337">
    <property type="protein sequence ID" value="CAE6837611.1"/>
    <property type="molecule type" value="Genomic_DNA"/>
</dbReference>